<dbReference type="GO" id="GO:0008930">
    <property type="term" value="F:methylthioadenosine nucleosidase activity"/>
    <property type="evidence" value="ECO:0007669"/>
    <property type="project" value="TreeGrafter"/>
</dbReference>
<accession>A0A239PUV7</accession>
<dbReference type="Pfam" id="PF01048">
    <property type="entry name" value="PNP_UDP_1"/>
    <property type="match status" value="1"/>
</dbReference>
<dbReference type="Proteomes" id="UP000198346">
    <property type="component" value="Unassembled WGS sequence"/>
</dbReference>
<organism evidence="2 3">
    <name type="scientific">Amphiplicatus metriothermophilus</name>
    <dbReference type="NCBI Taxonomy" id="1519374"/>
    <lineage>
        <taxon>Bacteria</taxon>
        <taxon>Pseudomonadati</taxon>
        <taxon>Pseudomonadota</taxon>
        <taxon>Alphaproteobacteria</taxon>
        <taxon>Parvularculales</taxon>
        <taxon>Parvularculaceae</taxon>
        <taxon>Amphiplicatus</taxon>
    </lineage>
</organism>
<dbReference type="GO" id="GO:0019284">
    <property type="term" value="P:L-methionine salvage from S-adenosylmethionine"/>
    <property type="evidence" value="ECO:0007669"/>
    <property type="project" value="TreeGrafter"/>
</dbReference>
<dbReference type="GO" id="GO:0009116">
    <property type="term" value="P:nucleoside metabolic process"/>
    <property type="evidence" value="ECO:0007669"/>
    <property type="project" value="InterPro"/>
</dbReference>
<dbReference type="SUPFAM" id="SSF53167">
    <property type="entry name" value="Purine and uridine phosphorylases"/>
    <property type="match status" value="1"/>
</dbReference>
<dbReference type="InterPro" id="IPR000845">
    <property type="entry name" value="Nucleoside_phosphorylase_d"/>
</dbReference>
<dbReference type="OrthoDB" id="7357315at2"/>
<dbReference type="GO" id="GO:0008782">
    <property type="term" value="F:adenosylhomocysteine nucleosidase activity"/>
    <property type="evidence" value="ECO:0007669"/>
    <property type="project" value="TreeGrafter"/>
</dbReference>
<proteinExistence type="predicted"/>
<name>A0A239PUV7_9PROT</name>
<dbReference type="PANTHER" id="PTHR46832">
    <property type="entry name" value="5'-METHYLTHIOADENOSINE/S-ADENOSYLHOMOCYSTEINE NUCLEOSIDASE"/>
    <property type="match status" value="1"/>
</dbReference>
<protein>
    <submittedName>
        <fullName evidence="2">Hopanoid-associated phosphorylase</fullName>
    </submittedName>
</protein>
<sequence>MTASRFIGIICGLKSEAAVVRAAAPRQAVRIAVSGASAARAESQATRLCREGAAAILSVGISGGLSPALRPGDLLLGECVRTRAGEEFGASRNLLAAVELESPAVAMQRATVFGADEIVASVSEKRRLFDRFGAAAVDMESHGAARAARAAGAPFLAIRAIADPADRALPAAALNAVTPDGGTRTLSVLMACALAPGQFPALMRLGADSQAALKALRGGLGRLLGRLLLSLDL</sequence>
<keyword evidence="3" id="KW-1185">Reference proteome</keyword>
<dbReference type="GO" id="GO:0005829">
    <property type="term" value="C:cytosol"/>
    <property type="evidence" value="ECO:0007669"/>
    <property type="project" value="TreeGrafter"/>
</dbReference>
<reference evidence="2 3" key="1">
    <citation type="submission" date="2017-07" db="EMBL/GenBank/DDBJ databases">
        <authorList>
            <person name="Sun Z.S."/>
            <person name="Albrecht U."/>
            <person name="Echele G."/>
            <person name="Lee C.C."/>
        </authorList>
    </citation>
    <scope>NUCLEOTIDE SEQUENCE [LARGE SCALE GENOMIC DNA]</scope>
    <source>
        <strain evidence="2 3">CGMCC 1.12710</strain>
    </source>
</reference>
<dbReference type="AlphaFoldDB" id="A0A239PUV7"/>
<gene>
    <name evidence="2" type="ORF">SAMN06297382_1985</name>
</gene>
<evidence type="ECO:0000259" key="1">
    <source>
        <dbReference type="Pfam" id="PF01048"/>
    </source>
</evidence>
<dbReference type="PANTHER" id="PTHR46832:SF1">
    <property type="entry name" value="5'-METHYLTHIOADENOSINE_S-ADENOSYLHOMOCYSTEINE NUCLEOSIDASE"/>
    <property type="match status" value="1"/>
</dbReference>
<dbReference type="InterPro" id="IPR035994">
    <property type="entry name" value="Nucleoside_phosphorylase_sf"/>
</dbReference>
<evidence type="ECO:0000313" key="3">
    <source>
        <dbReference type="Proteomes" id="UP000198346"/>
    </source>
</evidence>
<dbReference type="Gene3D" id="3.40.50.1580">
    <property type="entry name" value="Nucleoside phosphorylase domain"/>
    <property type="match status" value="1"/>
</dbReference>
<dbReference type="EMBL" id="FZQA01000004">
    <property type="protein sequence ID" value="SNT74081.1"/>
    <property type="molecule type" value="Genomic_DNA"/>
</dbReference>
<evidence type="ECO:0000313" key="2">
    <source>
        <dbReference type="EMBL" id="SNT74081.1"/>
    </source>
</evidence>
<feature type="domain" description="Nucleoside phosphorylase" evidence="1">
    <location>
        <begin position="26"/>
        <end position="174"/>
    </location>
</feature>
<dbReference type="RefSeq" id="WP_089412460.1">
    <property type="nucleotide sequence ID" value="NZ_FZQA01000004.1"/>
</dbReference>